<feature type="region of interest" description="Disordered" evidence="1">
    <location>
        <begin position="127"/>
        <end position="151"/>
    </location>
</feature>
<dbReference type="AlphaFoldDB" id="A0A9W8XUZ9"/>
<dbReference type="EMBL" id="JAPEUX010000002">
    <property type="protein sequence ID" value="KAJ4358648.1"/>
    <property type="molecule type" value="Genomic_DNA"/>
</dbReference>
<protein>
    <submittedName>
        <fullName evidence="2">Uncharacterized protein</fullName>
    </submittedName>
</protein>
<gene>
    <name evidence="2" type="ORF">N0V89_003232</name>
</gene>
<dbReference type="PANTHER" id="PTHR38790:SF4">
    <property type="entry name" value="2EXR DOMAIN-CONTAINING PROTEIN"/>
    <property type="match status" value="1"/>
</dbReference>
<dbReference type="OrthoDB" id="4133832at2759"/>
<reference evidence="2" key="1">
    <citation type="submission" date="2022-10" db="EMBL/GenBank/DDBJ databases">
        <title>Tapping the CABI collections for fungal endophytes: first genome assemblies for Collariella, Neodidymelliopsis, Ascochyta clinopodiicola, Didymella pomorum, Didymosphaeria variabile, Neocosmospora piperis and Neocucurbitaria cava.</title>
        <authorList>
            <person name="Hill R."/>
        </authorList>
    </citation>
    <scope>NUCLEOTIDE SEQUENCE</scope>
    <source>
        <strain evidence="2">IMI 356815</strain>
    </source>
</reference>
<name>A0A9W8XUZ9_9PLEO</name>
<dbReference type="PANTHER" id="PTHR38790">
    <property type="entry name" value="2EXR DOMAIN-CONTAINING PROTEIN-RELATED"/>
    <property type="match status" value="1"/>
</dbReference>
<evidence type="ECO:0000313" key="3">
    <source>
        <dbReference type="Proteomes" id="UP001140513"/>
    </source>
</evidence>
<organism evidence="2 3">
    <name type="scientific">Didymosphaeria variabile</name>
    <dbReference type="NCBI Taxonomy" id="1932322"/>
    <lineage>
        <taxon>Eukaryota</taxon>
        <taxon>Fungi</taxon>
        <taxon>Dikarya</taxon>
        <taxon>Ascomycota</taxon>
        <taxon>Pezizomycotina</taxon>
        <taxon>Dothideomycetes</taxon>
        <taxon>Pleosporomycetidae</taxon>
        <taxon>Pleosporales</taxon>
        <taxon>Massarineae</taxon>
        <taxon>Didymosphaeriaceae</taxon>
        <taxon>Didymosphaeria</taxon>
    </lineage>
</organism>
<evidence type="ECO:0000256" key="1">
    <source>
        <dbReference type="SAM" id="MobiDB-lite"/>
    </source>
</evidence>
<evidence type="ECO:0000313" key="2">
    <source>
        <dbReference type="EMBL" id="KAJ4358648.1"/>
    </source>
</evidence>
<sequence>MTRQDLKIVEEVDNVTQALRKLLRPPKHTRQQSKSVEIPWRLRFYIKTLEEKRYLERTIVRTENGYFGITRDTVRKGDLLVQFDIDERVYFIIRQVRTDLLNGIYINMQLRSKRKFGAIAPSNQSIQVVQPSKKRKTGSAKNGGRTADAQHPRLSLLGMPAEIRNRIYQFATDDYVVDTVRFLDGDEDAFDIDTSPQILKPRVTKYKPWSKTKPAKPHYPFFGLSQVCRQLRAEYRPLWLSSSTFAIKYQDLEALLGAFFSEDARLDGDSQEAVGLGRLIIDWEDRQSAQLLPILRFAHRYPNTTVAFSHVPTWTPLWLKVKCPDCGHRGSGARKPLCEHKSDRLDDWTEAWPDMHNNYLTTVHALLSHDNEAWKSDIRTGFIERVDLPVWRDLNPFVENKLDHLSMELTLSRKNSSSWMPLERFRGHETCLSQEDCVDDCVWGDYLEGIDLPALKYPDTVYITM</sequence>
<dbReference type="GeneID" id="80906762"/>
<proteinExistence type="predicted"/>
<dbReference type="RefSeq" id="XP_056075507.1">
    <property type="nucleotide sequence ID" value="XM_056212034.1"/>
</dbReference>
<dbReference type="Proteomes" id="UP001140513">
    <property type="component" value="Unassembled WGS sequence"/>
</dbReference>
<keyword evidence="3" id="KW-1185">Reference proteome</keyword>
<comment type="caution">
    <text evidence="2">The sequence shown here is derived from an EMBL/GenBank/DDBJ whole genome shotgun (WGS) entry which is preliminary data.</text>
</comment>
<accession>A0A9W8XUZ9</accession>